<dbReference type="AlphaFoldDB" id="A0A1Y1I402"/>
<feature type="compositionally biased region" description="Basic and acidic residues" evidence="1">
    <location>
        <begin position="289"/>
        <end position="325"/>
    </location>
</feature>
<gene>
    <name evidence="2" type="ORF">KFL_002240150</name>
</gene>
<sequence>MLAASSKQSALAVTKTLTVEPGVTRDGDTNFLSSWFLKGSSTTFCNFWSRASSGFLFCAQEMSDNPWAPSGNYATGRVLFLLGHMQRPGYDLFSSEFTEDMRELYYSNLLQKPLQEGEPIRGLSTSFGRAWWINKKLKQILKDLEEKFGKTPEEALRIVQEWIAIQQVHSYAMSVDATGARFEPAALKRTMGYSLALAEKAIERGVLVVVLARWSHWDKVLTLSRRPNLRLIRLTHKSTQRGIPNIAEKAIDPETSTATYNDLLVALCGGPDAAPNRIPSSPPTKRRRESVDGPRTPERDGPGRGAEGSEKKGKGKERSLKEVYRRSSSVTCDAPCVKSGAEIGAEPAAKKQKVSVDAPGTPARDGPERAAEGLETKGQASPAAAATAAEAERKPKAEAEEAPRLATVGAARIAPTAEVSEQKPLTLEEAVELAVRNRLAVVEEEHAKREKELLDRIAQLEAAQAKPSGDGVKQEPGARLKTET</sequence>
<protein>
    <submittedName>
        <fullName evidence="2">Uncharacterized protein</fullName>
    </submittedName>
</protein>
<organism evidence="2 3">
    <name type="scientific">Klebsormidium nitens</name>
    <name type="common">Green alga</name>
    <name type="synonym">Ulothrix nitens</name>
    <dbReference type="NCBI Taxonomy" id="105231"/>
    <lineage>
        <taxon>Eukaryota</taxon>
        <taxon>Viridiplantae</taxon>
        <taxon>Streptophyta</taxon>
        <taxon>Klebsormidiophyceae</taxon>
        <taxon>Klebsormidiales</taxon>
        <taxon>Klebsormidiaceae</taxon>
        <taxon>Klebsormidium</taxon>
    </lineage>
</organism>
<feature type="compositionally biased region" description="Basic and acidic residues" evidence="1">
    <location>
        <begin position="472"/>
        <end position="484"/>
    </location>
</feature>
<feature type="region of interest" description="Disordered" evidence="1">
    <location>
        <begin position="342"/>
        <end position="408"/>
    </location>
</feature>
<proteinExistence type="predicted"/>
<feature type="region of interest" description="Disordered" evidence="1">
    <location>
        <begin position="271"/>
        <end position="326"/>
    </location>
</feature>
<feature type="compositionally biased region" description="Low complexity" evidence="1">
    <location>
        <begin position="380"/>
        <end position="389"/>
    </location>
</feature>
<accession>A0A1Y1I402</accession>
<dbReference type="Proteomes" id="UP000054558">
    <property type="component" value="Unassembled WGS sequence"/>
</dbReference>
<feature type="compositionally biased region" description="Basic and acidic residues" evidence="1">
    <location>
        <begin position="365"/>
        <end position="375"/>
    </location>
</feature>
<keyword evidence="3" id="KW-1185">Reference proteome</keyword>
<reference evidence="2 3" key="1">
    <citation type="journal article" date="2014" name="Nat. Commun.">
        <title>Klebsormidium flaccidum genome reveals primary factors for plant terrestrial adaptation.</title>
        <authorList>
            <person name="Hori K."/>
            <person name="Maruyama F."/>
            <person name="Fujisawa T."/>
            <person name="Togashi T."/>
            <person name="Yamamoto N."/>
            <person name="Seo M."/>
            <person name="Sato S."/>
            <person name="Yamada T."/>
            <person name="Mori H."/>
            <person name="Tajima N."/>
            <person name="Moriyama T."/>
            <person name="Ikeuchi M."/>
            <person name="Watanabe M."/>
            <person name="Wada H."/>
            <person name="Kobayashi K."/>
            <person name="Saito M."/>
            <person name="Masuda T."/>
            <person name="Sasaki-Sekimoto Y."/>
            <person name="Mashiguchi K."/>
            <person name="Awai K."/>
            <person name="Shimojima M."/>
            <person name="Masuda S."/>
            <person name="Iwai M."/>
            <person name="Nobusawa T."/>
            <person name="Narise T."/>
            <person name="Kondo S."/>
            <person name="Saito H."/>
            <person name="Sato R."/>
            <person name="Murakawa M."/>
            <person name="Ihara Y."/>
            <person name="Oshima-Yamada Y."/>
            <person name="Ohtaka K."/>
            <person name="Satoh M."/>
            <person name="Sonobe K."/>
            <person name="Ishii M."/>
            <person name="Ohtani R."/>
            <person name="Kanamori-Sato M."/>
            <person name="Honoki R."/>
            <person name="Miyazaki D."/>
            <person name="Mochizuki H."/>
            <person name="Umetsu J."/>
            <person name="Higashi K."/>
            <person name="Shibata D."/>
            <person name="Kamiya Y."/>
            <person name="Sato N."/>
            <person name="Nakamura Y."/>
            <person name="Tabata S."/>
            <person name="Ida S."/>
            <person name="Kurokawa K."/>
            <person name="Ohta H."/>
        </authorList>
    </citation>
    <scope>NUCLEOTIDE SEQUENCE [LARGE SCALE GENOMIC DNA]</scope>
    <source>
        <strain evidence="2 3">NIES-2285</strain>
    </source>
</reference>
<feature type="compositionally biased region" description="Basic and acidic residues" evidence="1">
    <location>
        <begin position="390"/>
        <end position="403"/>
    </location>
</feature>
<evidence type="ECO:0000313" key="2">
    <source>
        <dbReference type="EMBL" id="GAQ85213.1"/>
    </source>
</evidence>
<dbReference type="EMBL" id="DF237173">
    <property type="protein sequence ID" value="GAQ85213.1"/>
    <property type="molecule type" value="Genomic_DNA"/>
</dbReference>
<feature type="region of interest" description="Disordered" evidence="1">
    <location>
        <begin position="461"/>
        <end position="484"/>
    </location>
</feature>
<name>A0A1Y1I402_KLENI</name>
<evidence type="ECO:0000256" key="1">
    <source>
        <dbReference type="SAM" id="MobiDB-lite"/>
    </source>
</evidence>
<evidence type="ECO:0000313" key="3">
    <source>
        <dbReference type="Proteomes" id="UP000054558"/>
    </source>
</evidence>